<feature type="transmembrane region" description="Helical" evidence="1">
    <location>
        <begin position="192"/>
        <end position="210"/>
    </location>
</feature>
<protein>
    <submittedName>
        <fullName evidence="3">Oligosaccharide repeat unit polymerase Wzy</fullName>
    </submittedName>
</protein>
<keyword evidence="1" id="KW-0472">Membrane</keyword>
<dbReference type="EMBL" id="CR931632">
    <property type="protein sequence ID" value="CAI32705.1"/>
    <property type="molecule type" value="Genomic_DNA"/>
</dbReference>
<reference evidence="4" key="3">
    <citation type="journal article" date="2006" name="PLoS Genet.">
        <title>Genetic analysis of the capsular biosynthetic locus from all 90 pneumococcal serotypes.</title>
        <authorList>
            <person name="Bentley S.D."/>
            <person name="Aanensen D.M."/>
            <person name="Mavroidi A."/>
            <person name="Saunders D."/>
            <person name="Rabbinowitsch E."/>
            <person name="Collins M."/>
            <person name="Donohoe K."/>
            <person name="Harris D."/>
            <person name="Murphy L."/>
            <person name="Quail M.A."/>
            <person name="Samuel G."/>
            <person name="Skovsted I.C."/>
            <person name="Kaltoft M.S."/>
            <person name="Barrell B."/>
            <person name="Reeves P.R."/>
            <person name="Parkhill J."/>
            <person name="Spratt B.G."/>
        </authorList>
    </citation>
    <scope>NUCLEOTIDE SEQUENCE</scope>
    <source>
        <strain evidence="4">519/43</strain>
    </source>
</reference>
<reference evidence="3" key="2">
    <citation type="submission" date="2004-12" db="EMBL/GenBank/DDBJ databases">
        <title>Genetic analysis of the capsular biosynthetic locus from all 90 serotypes of Streptococcus pneumoniae.</title>
        <authorList>
            <person name="Bentley S.D."/>
            <person name="Aanensen D."/>
            <person name="Mavroidi A."/>
            <person name="Saunders D."/>
            <person name="Rabbinowitsch E."/>
            <person name="Collins M."/>
            <person name="Donaghue K."/>
            <person name="Harris D."/>
            <person name="Kaltoft M.S."/>
            <person name="Murphy L."/>
            <person name="Quail M.A."/>
            <person name="Samual G."/>
            <person name="Skovsted I.C."/>
            <person name="Barrell B.G."/>
            <person name="Reeves P."/>
            <person name="Parkhill J."/>
            <person name="Spratt B.G."/>
        </authorList>
    </citation>
    <scope>NUCLEOTIDE SEQUENCE</scope>
    <source>
        <strain evidence="3">519/43</strain>
    </source>
</reference>
<sequence>MKFSLQSNDIKNKIILLVGVVFSGTLILCSENNDVTIPLFSMIFLSFMAMIIVKFNIFHPYVWYSSFFTIYSISYPLLYRMEYINYGYTKDLIFMQWLALATLLLTLPSKAIVLSERKINLNNNNYLLFLNNMNTFITTVAIIYLLGSGFRNKGEIYSGANIVIMLVFSLVYFMILIHTYQLFIQLSTKKWRLLNCNTNTAIVICLFSIVTGERDYMFTLFILDVIILFYFHKIKRFYLVMLVPLAALLIPLSAVFKYTLLSGQVSSINTNNIWFDLLDGEFVSASRNLQILILHNMGNYFEGRSFFNDIVRIFYNTGYSNQTWFMDTFFPNVHSTKYGFTLVGEGYVNGGYFGIVMIFMLTGFLMRFLYINAQRNIYGMLIYLYMIPIFIYSTRADFANILSPLLKYAILGTLVIVFINRMVLISPLDEMGGE</sequence>
<feature type="transmembrane region" description="Helical" evidence="1">
    <location>
        <begin position="126"/>
        <end position="147"/>
    </location>
</feature>
<keyword evidence="1" id="KW-1133">Transmembrane helix</keyword>
<feature type="transmembrane region" description="Helical" evidence="1">
    <location>
        <begin position="93"/>
        <end position="114"/>
    </location>
</feature>
<feature type="transmembrane region" description="Helical" evidence="1">
    <location>
        <begin position="377"/>
        <end position="393"/>
    </location>
</feature>
<accession>P96479</accession>
<feature type="transmembrane region" description="Helical" evidence="1">
    <location>
        <begin position="216"/>
        <end position="231"/>
    </location>
</feature>
<proteinExistence type="predicted"/>
<feature type="transmembrane region" description="Helical" evidence="1">
    <location>
        <begin position="405"/>
        <end position="424"/>
    </location>
</feature>
<feature type="transmembrane region" description="Helical" evidence="1">
    <location>
        <begin position="12"/>
        <end position="29"/>
    </location>
</feature>
<reference evidence="2" key="1">
    <citation type="journal article" date="1997" name="Mol. Microbiol.">
        <title>Molecular organization of the genes required for the synthesis of type 1 capsular polysaccharide of Streptococcus pneumoniae: formation of binary encapsulated pneumococci and identification of cryptic dTDP-rhamnose biosynthesis genes.</title>
        <authorList>
            <person name="Munoz R."/>
            <person name="Mollerach M.E."/>
            <person name="Lopez R."/>
            <person name="Garcia E."/>
        </authorList>
    </citation>
    <scope>NUCLEOTIDE SEQUENCE</scope>
    <source>
        <strain evidence="2">13868</strain>
    </source>
</reference>
<dbReference type="AlphaFoldDB" id="P96479"/>
<feature type="transmembrane region" description="Helical" evidence="1">
    <location>
        <begin position="159"/>
        <end position="180"/>
    </location>
</feature>
<evidence type="ECO:0000313" key="2">
    <source>
        <dbReference type="EMBL" id="CAB05926.1"/>
    </source>
</evidence>
<dbReference type="NCBIfam" id="TIGR04370">
    <property type="entry name" value="glyco_rpt_poly"/>
    <property type="match status" value="1"/>
</dbReference>
<evidence type="ECO:0000256" key="1">
    <source>
        <dbReference type="SAM" id="Phobius"/>
    </source>
</evidence>
<name>P96479_STREE</name>
<feature type="transmembrane region" description="Helical" evidence="1">
    <location>
        <begin position="62"/>
        <end position="81"/>
    </location>
</feature>
<gene>
    <name evidence="2" type="primary">cap1H</name>
    <name evidence="3" type="synonym">wzy</name>
    <name evidence="3" type="ORF">SPC01_0012</name>
</gene>
<evidence type="ECO:0000313" key="4">
    <source>
        <dbReference type="EMBL" id="CAI32705.1"/>
    </source>
</evidence>
<keyword evidence="1" id="KW-0812">Transmembrane</keyword>
<organism evidence="2">
    <name type="scientific">Streptococcus pneumoniae</name>
    <dbReference type="NCBI Taxonomy" id="1313"/>
    <lineage>
        <taxon>Bacteria</taxon>
        <taxon>Bacillati</taxon>
        <taxon>Bacillota</taxon>
        <taxon>Bacilli</taxon>
        <taxon>Lactobacillales</taxon>
        <taxon>Streptococcaceae</taxon>
        <taxon>Streptococcus</taxon>
    </lineage>
</organism>
<feature type="transmembrane region" description="Helical" evidence="1">
    <location>
        <begin position="35"/>
        <end position="55"/>
    </location>
</feature>
<feature type="transmembrane region" description="Helical" evidence="1">
    <location>
        <begin position="238"/>
        <end position="256"/>
    </location>
</feature>
<dbReference type="GeneID" id="45652181"/>
<feature type="transmembrane region" description="Helical" evidence="1">
    <location>
        <begin position="350"/>
        <end position="370"/>
    </location>
</feature>
<evidence type="ECO:0000313" key="3">
    <source>
        <dbReference type="EMBL" id="CAI30300.1"/>
    </source>
</evidence>
<dbReference type="PATRIC" id="fig|1313.6914.peg.158"/>
<dbReference type="RefSeq" id="WP_000672721.1">
    <property type="nucleotide sequence ID" value="NZ_AP026922.1"/>
</dbReference>
<dbReference type="EMBL" id="CR926497">
    <property type="protein sequence ID" value="CAI30300.1"/>
    <property type="molecule type" value="Genomic_DNA"/>
</dbReference>
<dbReference type="EMBL" id="Z83335">
    <property type="protein sequence ID" value="CAB05926.1"/>
    <property type="molecule type" value="Genomic_DNA"/>
</dbReference>